<organism evidence="1 2">
    <name type="scientific">Metabacillus rhizosphaerae</name>
    <dbReference type="NCBI Taxonomy" id="3117747"/>
    <lineage>
        <taxon>Bacteria</taxon>
        <taxon>Bacillati</taxon>
        <taxon>Bacillota</taxon>
        <taxon>Bacilli</taxon>
        <taxon>Bacillales</taxon>
        <taxon>Bacillaceae</taxon>
        <taxon>Metabacillus</taxon>
    </lineage>
</organism>
<dbReference type="InterPro" id="IPR036388">
    <property type="entry name" value="WH-like_DNA-bd_sf"/>
</dbReference>
<accession>A0ABZ2MNQ9</accession>
<dbReference type="InterPro" id="IPR036390">
    <property type="entry name" value="WH_DNA-bd_sf"/>
</dbReference>
<dbReference type="RefSeq" id="WP_338786262.1">
    <property type="nucleotide sequence ID" value="NZ_CP147403.1"/>
</dbReference>
<keyword evidence="2" id="KW-1185">Reference proteome</keyword>
<proteinExistence type="predicted"/>
<dbReference type="EMBL" id="CP147403">
    <property type="protein sequence ID" value="WXB86991.1"/>
    <property type="molecule type" value="Genomic_DNA"/>
</dbReference>
<evidence type="ECO:0000313" key="1">
    <source>
        <dbReference type="EMBL" id="WXB86991.1"/>
    </source>
</evidence>
<protein>
    <recommendedName>
        <fullName evidence="3">MarR family transcriptional regulator</fullName>
    </recommendedName>
</protein>
<sequence>MENFYDLTIRELVELGGEAKTPQRVNSNKAFKKKLSQKRLGNEQFVRVKEDFNEVKKYLSLEQSGLLMFLVGFVKFNEQGQLFHDSKRMTVSDIARLIGKSEAQTRKVLGELEAFSLIYREKVGRSVFVTLGESFFNCGYSGESFKFVKVYKTRLKEIAKKLSLNEIGFLMLLLTHFHWETHLLVDNPSEKDMSKLIVWQRKHIAEELGLSIDFVKRAIPKLRKVQAIVEVKSAKTGLVLDPSLVCRQEVKPSFDKIVRTINEAGLTKENFKK</sequence>
<gene>
    <name evidence="1" type="ORF">WCV66_17265</name>
</gene>
<dbReference type="SUPFAM" id="SSF46785">
    <property type="entry name" value="Winged helix' DNA-binding domain"/>
    <property type="match status" value="1"/>
</dbReference>
<reference evidence="1 2" key="1">
    <citation type="submission" date="2024-02" db="EMBL/GenBank/DDBJ databases">
        <title>Seven novel Bacillus-like species.</title>
        <authorList>
            <person name="Liu G."/>
        </authorList>
    </citation>
    <scope>NUCLEOTIDE SEQUENCE [LARGE SCALE GENOMIC DNA]</scope>
    <source>
        <strain evidence="1 2">FJAT-53654</strain>
    </source>
</reference>
<dbReference type="Gene3D" id="1.10.10.10">
    <property type="entry name" value="Winged helix-like DNA-binding domain superfamily/Winged helix DNA-binding domain"/>
    <property type="match status" value="1"/>
</dbReference>
<evidence type="ECO:0000313" key="2">
    <source>
        <dbReference type="Proteomes" id="UP001368328"/>
    </source>
</evidence>
<dbReference type="Proteomes" id="UP001368328">
    <property type="component" value="Chromosome"/>
</dbReference>
<name>A0ABZ2MNQ9_9BACI</name>
<evidence type="ECO:0008006" key="3">
    <source>
        <dbReference type="Google" id="ProtNLM"/>
    </source>
</evidence>